<accession>A0A5N6MBY0</accession>
<dbReference type="EMBL" id="SZYD01000016">
    <property type="protein sequence ID" value="KAD3338060.1"/>
    <property type="molecule type" value="Genomic_DNA"/>
</dbReference>
<organism evidence="1 2">
    <name type="scientific">Mikania micrantha</name>
    <name type="common">bitter vine</name>
    <dbReference type="NCBI Taxonomy" id="192012"/>
    <lineage>
        <taxon>Eukaryota</taxon>
        <taxon>Viridiplantae</taxon>
        <taxon>Streptophyta</taxon>
        <taxon>Embryophyta</taxon>
        <taxon>Tracheophyta</taxon>
        <taxon>Spermatophyta</taxon>
        <taxon>Magnoliopsida</taxon>
        <taxon>eudicotyledons</taxon>
        <taxon>Gunneridae</taxon>
        <taxon>Pentapetalae</taxon>
        <taxon>asterids</taxon>
        <taxon>campanulids</taxon>
        <taxon>Asterales</taxon>
        <taxon>Asteraceae</taxon>
        <taxon>Asteroideae</taxon>
        <taxon>Heliantheae alliance</taxon>
        <taxon>Eupatorieae</taxon>
        <taxon>Mikania</taxon>
    </lineage>
</organism>
<name>A0A5N6MBY0_9ASTR</name>
<protein>
    <submittedName>
        <fullName evidence="1">Uncharacterized protein</fullName>
    </submittedName>
</protein>
<proteinExistence type="predicted"/>
<evidence type="ECO:0000313" key="2">
    <source>
        <dbReference type="Proteomes" id="UP000326396"/>
    </source>
</evidence>
<dbReference type="AlphaFoldDB" id="A0A5N6MBY0"/>
<reference evidence="1 2" key="1">
    <citation type="submission" date="2019-05" db="EMBL/GenBank/DDBJ databases">
        <title>Mikania micrantha, genome provides insights into the molecular mechanism of rapid growth.</title>
        <authorList>
            <person name="Liu B."/>
        </authorList>
    </citation>
    <scope>NUCLEOTIDE SEQUENCE [LARGE SCALE GENOMIC DNA]</scope>
    <source>
        <strain evidence="1">NLD-2019</strain>
        <tissue evidence="1">Leaf</tissue>
    </source>
</reference>
<comment type="caution">
    <text evidence="1">The sequence shown here is derived from an EMBL/GenBank/DDBJ whole genome shotgun (WGS) entry which is preliminary data.</text>
</comment>
<sequence>MEEYMKKEVWNLKMEENDVFPEGRISLAYWWNIGGVKQSQNGVQANAGSDRGGGSTVVECADRKMGSAVDN</sequence>
<evidence type="ECO:0000313" key="1">
    <source>
        <dbReference type="EMBL" id="KAD3338060.1"/>
    </source>
</evidence>
<gene>
    <name evidence="1" type="ORF">E3N88_33581</name>
</gene>
<dbReference type="Proteomes" id="UP000326396">
    <property type="component" value="Linkage Group LG6"/>
</dbReference>
<keyword evidence="2" id="KW-1185">Reference proteome</keyword>